<sequence length="103" mass="11270">MTRLFGRDGLISKLRATVLFVTHSTRWESIADNVITLNGSGKAVKYFKTTDLQAEVLPTESDLHLSVDLNYSDSMETGQIFDSLSGEENSQAIAASNGRLSET</sequence>
<name>G2Y8D5_BOTF4</name>
<reference evidence="2" key="1">
    <citation type="journal article" date="2011" name="PLoS Genet.">
        <title>Genomic analysis of the necrotrophic fungal pathogens Sclerotinia sclerotiorum and Botrytis cinerea.</title>
        <authorList>
            <person name="Amselem J."/>
            <person name="Cuomo C.A."/>
            <person name="van Kan J.A."/>
            <person name="Viaud M."/>
            <person name="Benito E.P."/>
            <person name="Couloux A."/>
            <person name="Coutinho P.M."/>
            <person name="de Vries R.P."/>
            <person name="Dyer P.S."/>
            <person name="Fillinger S."/>
            <person name="Fournier E."/>
            <person name="Gout L."/>
            <person name="Hahn M."/>
            <person name="Kohn L."/>
            <person name="Lapalu N."/>
            <person name="Plummer K.M."/>
            <person name="Pradier J.M."/>
            <person name="Quevillon E."/>
            <person name="Sharon A."/>
            <person name="Simon A."/>
            <person name="ten Have A."/>
            <person name="Tudzynski B."/>
            <person name="Tudzynski P."/>
            <person name="Wincker P."/>
            <person name="Andrew M."/>
            <person name="Anthouard V."/>
            <person name="Beever R.E."/>
            <person name="Beffa R."/>
            <person name="Benoit I."/>
            <person name="Bouzid O."/>
            <person name="Brault B."/>
            <person name="Chen Z."/>
            <person name="Choquer M."/>
            <person name="Collemare J."/>
            <person name="Cotton P."/>
            <person name="Danchin E.G."/>
            <person name="Da Silva C."/>
            <person name="Gautier A."/>
            <person name="Giraud C."/>
            <person name="Giraud T."/>
            <person name="Gonzalez C."/>
            <person name="Grossetete S."/>
            <person name="Guldener U."/>
            <person name="Henrissat B."/>
            <person name="Howlett B.J."/>
            <person name="Kodira C."/>
            <person name="Kretschmer M."/>
            <person name="Lappartient A."/>
            <person name="Leroch M."/>
            <person name="Levis C."/>
            <person name="Mauceli E."/>
            <person name="Neuveglise C."/>
            <person name="Oeser B."/>
            <person name="Pearson M."/>
            <person name="Poulain J."/>
            <person name="Poussereau N."/>
            <person name="Quesneville H."/>
            <person name="Rascle C."/>
            <person name="Schumacher J."/>
            <person name="Segurens B."/>
            <person name="Sexton A."/>
            <person name="Silva E."/>
            <person name="Sirven C."/>
            <person name="Soanes D.M."/>
            <person name="Talbot N.J."/>
            <person name="Templeton M."/>
            <person name="Yandava C."/>
            <person name="Yarden O."/>
            <person name="Zeng Q."/>
            <person name="Rollins J.A."/>
            <person name="Lebrun M.H."/>
            <person name="Dickman M."/>
        </authorList>
    </citation>
    <scope>NUCLEOTIDE SEQUENCE [LARGE SCALE GENOMIC DNA]</scope>
    <source>
        <strain evidence="2">T4</strain>
    </source>
</reference>
<gene>
    <name evidence="1" type="ORF">BofuT4_P032730.1</name>
</gene>
<protein>
    <submittedName>
        <fullName evidence="1">Uncharacterized protein</fullName>
    </submittedName>
</protein>
<dbReference type="Proteomes" id="UP000008177">
    <property type="component" value="Unplaced contigs"/>
</dbReference>
<dbReference type="InParanoid" id="G2Y8D5"/>
<proteinExistence type="predicted"/>
<evidence type="ECO:0000313" key="1">
    <source>
        <dbReference type="EMBL" id="CCD48863.1"/>
    </source>
</evidence>
<organism evidence="1 2">
    <name type="scientific">Botryotinia fuckeliana (strain T4)</name>
    <name type="common">Noble rot fungus</name>
    <name type="synonym">Botrytis cinerea</name>
    <dbReference type="NCBI Taxonomy" id="999810"/>
    <lineage>
        <taxon>Eukaryota</taxon>
        <taxon>Fungi</taxon>
        <taxon>Dikarya</taxon>
        <taxon>Ascomycota</taxon>
        <taxon>Pezizomycotina</taxon>
        <taxon>Leotiomycetes</taxon>
        <taxon>Helotiales</taxon>
        <taxon>Sclerotiniaceae</taxon>
        <taxon>Botrytis</taxon>
    </lineage>
</organism>
<accession>G2Y8D5</accession>
<dbReference type="HOGENOM" id="CLU_2263332_0_0_1"/>
<evidence type="ECO:0000313" key="2">
    <source>
        <dbReference type="Proteomes" id="UP000008177"/>
    </source>
</evidence>
<dbReference type="EMBL" id="FQ790297">
    <property type="protein sequence ID" value="CCD48863.1"/>
    <property type="molecule type" value="Genomic_DNA"/>
</dbReference>
<dbReference type="AlphaFoldDB" id="G2Y8D5"/>